<dbReference type="Proteomes" id="UP000321720">
    <property type="component" value="Unassembled WGS sequence"/>
</dbReference>
<evidence type="ECO:0000313" key="1">
    <source>
        <dbReference type="EMBL" id="GEL96064.1"/>
    </source>
</evidence>
<name>A0A511JDK6_9CELL</name>
<dbReference type="Pfam" id="PF20225">
    <property type="entry name" value="DUF6584"/>
    <property type="match status" value="1"/>
</dbReference>
<accession>A0A511JDK6</accession>
<gene>
    <name evidence="1" type="ORF">CCO02nite_27220</name>
</gene>
<proteinExistence type="predicted"/>
<comment type="caution">
    <text evidence="1">The sequence shown here is derived from an EMBL/GenBank/DDBJ whole genome shotgun (WGS) entry which is preliminary data.</text>
</comment>
<evidence type="ECO:0000313" key="2">
    <source>
        <dbReference type="Proteomes" id="UP000321720"/>
    </source>
</evidence>
<keyword evidence="2" id="KW-1185">Reference proteome</keyword>
<dbReference type="InterPro" id="IPR046491">
    <property type="entry name" value="DUF6584"/>
</dbReference>
<dbReference type="AlphaFoldDB" id="A0A511JDK6"/>
<protein>
    <submittedName>
        <fullName evidence="1">Uncharacterized protein</fullName>
    </submittedName>
</protein>
<dbReference type="EMBL" id="BJWG01000013">
    <property type="protein sequence ID" value="GEL96064.1"/>
    <property type="molecule type" value="Genomic_DNA"/>
</dbReference>
<reference evidence="1 2" key="1">
    <citation type="submission" date="2019-07" db="EMBL/GenBank/DDBJ databases">
        <title>Whole genome shotgun sequence of Cellulomonas composti NBRC 100758.</title>
        <authorList>
            <person name="Hosoyama A."/>
            <person name="Uohara A."/>
            <person name="Ohji S."/>
            <person name="Ichikawa N."/>
        </authorList>
    </citation>
    <scope>NUCLEOTIDE SEQUENCE [LARGE SCALE GENOMIC DNA]</scope>
    <source>
        <strain evidence="1 2">NBRC 100758</strain>
    </source>
</reference>
<sequence>MPVKGIERAEGDLSRGDVRKARDRLKGLLSSYPHDLEVRRLLAEAYRRDRQFPEAGRWGYLVGPDASDRERDAFERHCAFGHSTRITEARLRALLRCDYLGAIADEVGRDVLRDLPNKRGPERIDGPVRAAIRRVAALRARLAYR</sequence>
<organism evidence="1 2">
    <name type="scientific">Cellulomonas composti</name>
    <dbReference type="NCBI Taxonomy" id="266130"/>
    <lineage>
        <taxon>Bacteria</taxon>
        <taxon>Bacillati</taxon>
        <taxon>Actinomycetota</taxon>
        <taxon>Actinomycetes</taxon>
        <taxon>Micrococcales</taxon>
        <taxon>Cellulomonadaceae</taxon>
        <taxon>Cellulomonas</taxon>
    </lineage>
</organism>